<dbReference type="SMART" id="SM00454">
    <property type="entry name" value="SAM"/>
    <property type="match status" value="1"/>
</dbReference>
<feature type="compositionally biased region" description="Low complexity" evidence="4">
    <location>
        <begin position="1"/>
        <end position="12"/>
    </location>
</feature>
<feature type="compositionally biased region" description="Low complexity" evidence="4">
    <location>
        <begin position="29"/>
        <end position="48"/>
    </location>
</feature>
<feature type="region of interest" description="Disordered" evidence="4">
    <location>
        <begin position="458"/>
        <end position="499"/>
    </location>
</feature>
<dbReference type="PANTHER" id="PTHR46040:SF3">
    <property type="entry name" value="HIGH MOBILITY GROUP PROTEIN 2"/>
    <property type="match status" value="1"/>
</dbReference>
<feature type="domain" description="HMG box" evidence="5">
    <location>
        <begin position="276"/>
        <end position="342"/>
    </location>
</feature>
<feature type="compositionally biased region" description="Low complexity" evidence="4">
    <location>
        <begin position="361"/>
        <end position="375"/>
    </location>
</feature>
<dbReference type="InterPro" id="IPR013761">
    <property type="entry name" value="SAM/pointed_sf"/>
</dbReference>
<dbReference type="Gene3D" id="1.10.30.10">
    <property type="entry name" value="High mobility group box domain"/>
    <property type="match status" value="1"/>
</dbReference>
<dbReference type="Gene3D" id="1.10.150.50">
    <property type="entry name" value="Transcription Factor, Ets-1"/>
    <property type="match status" value="1"/>
</dbReference>
<dbReference type="EMBL" id="GL883101">
    <property type="protein sequence ID" value="EGG08294.1"/>
    <property type="molecule type" value="Genomic_DNA"/>
</dbReference>
<reference evidence="7" key="1">
    <citation type="journal article" date="2011" name="Proc. Natl. Acad. Sci. U.S.A.">
        <title>Obligate biotrophy features unraveled by the genomic analysis of rust fungi.</title>
        <authorList>
            <person name="Duplessis S."/>
            <person name="Cuomo C.A."/>
            <person name="Lin Y.-C."/>
            <person name="Aerts A."/>
            <person name="Tisserant E."/>
            <person name="Veneault-Fourrey C."/>
            <person name="Joly D.L."/>
            <person name="Hacquard S."/>
            <person name="Amselem J."/>
            <person name="Cantarel B.L."/>
            <person name="Chiu R."/>
            <person name="Coutinho P.M."/>
            <person name="Feau N."/>
            <person name="Field M."/>
            <person name="Frey P."/>
            <person name="Gelhaye E."/>
            <person name="Goldberg J."/>
            <person name="Grabherr M.G."/>
            <person name="Kodira C.D."/>
            <person name="Kohler A."/>
            <person name="Kuees U."/>
            <person name="Lindquist E.A."/>
            <person name="Lucas S.M."/>
            <person name="Mago R."/>
            <person name="Mauceli E."/>
            <person name="Morin E."/>
            <person name="Murat C."/>
            <person name="Pangilinan J.L."/>
            <person name="Park R."/>
            <person name="Pearson M."/>
            <person name="Quesneville H."/>
            <person name="Rouhier N."/>
            <person name="Sakthikumar S."/>
            <person name="Salamov A.A."/>
            <person name="Schmutz J."/>
            <person name="Selles B."/>
            <person name="Shapiro H."/>
            <person name="Tanguay P."/>
            <person name="Tuskan G.A."/>
            <person name="Henrissat B."/>
            <person name="Van de Peer Y."/>
            <person name="Rouze P."/>
            <person name="Ellis J.G."/>
            <person name="Dodds P.N."/>
            <person name="Schein J.E."/>
            <person name="Zhong S."/>
            <person name="Hamelin R.C."/>
            <person name="Grigoriev I.V."/>
            <person name="Szabo L.J."/>
            <person name="Martin F."/>
        </authorList>
    </citation>
    <scope>NUCLEOTIDE SEQUENCE [LARGE SCALE GENOMIC DNA]</scope>
    <source>
        <strain evidence="7">98AG31 / pathotype 3-4-7</strain>
    </source>
</reference>
<dbReference type="GeneID" id="18933701"/>
<dbReference type="InterPro" id="IPR009071">
    <property type="entry name" value="HMG_box_dom"/>
</dbReference>
<organism evidence="7">
    <name type="scientific">Melampsora larici-populina (strain 98AG31 / pathotype 3-4-7)</name>
    <name type="common">Poplar leaf rust fungus</name>
    <dbReference type="NCBI Taxonomy" id="747676"/>
    <lineage>
        <taxon>Eukaryota</taxon>
        <taxon>Fungi</taxon>
        <taxon>Dikarya</taxon>
        <taxon>Basidiomycota</taxon>
        <taxon>Pucciniomycotina</taxon>
        <taxon>Pucciniomycetes</taxon>
        <taxon>Pucciniales</taxon>
        <taxon>Melampsoraceae</taxon>
        <taxon>Melampsora</taxon>
    </lineage>
</organism>
<feature type="compositionally biased region" description="Polar residues" evidence="4">
    <location>
        <begin position="464"/>
        <end position="475"/>
    </location>
</feature>
<feature type="compositionally biased region" description="Polar residues" evidence="4">
    <location>
        <begin position="209"/>
        <end position="240"/>
    </location>
</feature>
<feature type="compositionally biased region" description="Low complexity" evidence="4">
    <location>
        <begin position="482"/>
        <end position="494"/>
    </location>
</feature>
<feature type="DNA-binding region" description="HMG box" evidence="3">
    <location>
        <begin position="276"/>
        <end position="342"/>
    </location>
</feature>
<dbReference type="HOGENOM" id="CLU_521826_0_0_1"/>
<dbReference type="RefSeq" id="XP_007408492.1">
    <property type="nucleotide sequence ID" value="XM_007408430.1"/>
</dbReference>
<dbReference type="Pfam" id="PF00536">
    <property type="entry name" value="SAM_1"/>
    <property type="match status" value="1"/>
</dbReference>
<dbReference type="InterPro" id="IPR036910">
    <property type="entry name" value="HMG_box_dom_sf"/>
</dbReference>
<dbReference type="STRING" id="747676.F4RH95"/>
<evidence type="ECO:0000313" key="7">
    <source>
        <dbReference type="Proteomes" id="UP000001072"/>
    </source>
</evidence>
<accession>F4RH95</accession>
<dbReference type="Proteomes" id="UP000001072">
    <property type="component" value="Unassembled WGS sequence"/>
</dbReference>
<dbReference type="GO" id="GO:0010468">
    <property type="term" value="P:regulation of gene expression"/>
    <property type="evidence" value="ECO:0007669"/>
    <property type="project" value="TreeGrafter"/>
</dbReference>
<evidence type="ECO:0000256" key="1">
    <source>
        <dbReference type="ARBA" id="ARBA00023125"/>
    </source>
</evidence>
<evidence type="ECO:0000256" key="4">
    <source>
        <dbReference type="SAM" id="MobiDB-lite"/>
    </source>
</evidence>
<keyword evidence="1 3" id="KW-0238">DNA-binding</keyword>
<dbReference type="VEuPathDB" id="FungiDB:MELLADRAFT_85039"/>
<dbReference type="GO" id="GO:0005634">
    <property type="term" value="C:nucleus"/>
    <property type="evidence" value="ECO:0007669"/>
    <property type="project" value="UniProtKB-UniRule"/>
</dbReference>
<dbReference type="SMART" id="SM00398">
    <property type="entry name" value="HMG"/>
    <property type="match status" value="1"/>
</dbReference>
<dbReference type="InterPro" id="IPR051965">
    <property type="entry name" value="ChromReg_NeuronalGeneExpr"/>
</dbReference>
<feature type="compositionally biased region" description="Polar residues" evidence="4">
    <location>
        <begin position="13"/>
        <end position="28"/>
    </location>
</feature>
<protein>
    <recommendedName>
        <fullName evidence="5">HMG box domain-containing protein</fullName>
    </recommendedName>
</protein>
<keyword evidence="7" id="KW-1185">Reference proteome</keyword>
<dbReference type="OrthoDB" id="1919336at2759"/>
<dbReference type="AlphaFoldDB" id="F4RH95"/>
<dbReference type="SUPFAM" id="SSF47769">
    <property type="entry name" value="SAM/Pointed domain"/>
    <property type="match status" value="1"/>
</dbReference>
<sequence length="522" mass="58514">MTQRTSPTTLTTPAWNSAEQTDIPNLTKQSPQSWSSASSHHSNLQQHSLIHHHQHSEKSPPLSSSSSPASPSPSSSSVSSSRASINSQHQVEKFLKNLGLSEYIHIFLAEGFDTMISIEAITEDDMEHMSMKRGHRRVLQRALSARGTKIDQTLPSQPLFSVHPSHLNQSSHTPSERESESGSVTLNSNTSAPINSLVEFPSHQFSVHQQQTLLRPRSVSSESTQTKNLDQENWTDSIGSHSRPFPKTLIVSTPNFQNSNPKRKYQRHPKPDLNAPEKPLSAYVMFSNQVREELKGQQISFTEIARLVGDRWKNLCPRLKDSIINRAAEAKNVWSLQMDQYKKTPEYVNYQVYVKEFKANNGKSKSSNRPSSSGNQPTNSSNPKPKINSLPSSFHKPEEINKSEEEEEEEEEELEGEGEESSSESEVEQQPNSSSKRIKLSSIETHLPFLNILKPLNTHHHHQSQPNSSTSTTDPMNFPRRSSTNNTFFENNSSRGMRLPVDLRHLTSLASSSSASSKDSKV</sequence>
<gene>
    <name evidence="6" type="ORF">MELLADRAFT_85039</name>
</gene>
<feature type="region of interest" description="Disordered" evidence="4">
    <location>
        <begin position="1"/>
        <end position="84"/>
    </location>
</feature>
<dbReference type="PROSITE" id="PS50118">
    <property type="entry name" value="HMG_BOX_2"/>
    <property type="match status" value="1"/>
</dbReference>
<keyword evidence="2 3" id="KW-0539">Nucleus</keyword>
<feature type="region of interest" description="Disordered" evidence="4">
    <location>
        <begin position="153"/>
        <end position="190"/>
    </location>
</feature>
<feature type="compositionally biased region" description="Polar residues" evidence="4">
    <location>
        <begin position="250"/>
        <end position="260"/>
    </location>
</feature>
<evidence type="ECO:0000259" key="5">
    <source>
        <dbReference type="PROSITE" id="PS50118"/>
    </source>
</evidence>
<dbReference type="GO" id="GO:0003677">
    <property type="term" value="F:DNA binding"/>
    <property type="evidence" value="ECO:0007669"/>
    <property type="project" value="UniProtKB-UniRule"/>
</dbReference>
<evidence type="ECO:0000256" key="3">
    <source>
        <dbReference type="PROSITE-ProRule" id="PRU00267"/>
    </source>
</evidence>
<dbReference type="Pfam" id="PF00505">
    <property type="entry name" value="HMG_box"/>
    <property type="match status" value="1"/>
</dbReference>
<dbReference type="SUPFAM" id="SSF47095">
    <property type="entry name" value="HMG-box"/>
    <property type="match status" value="1"/>
</dbReference>
<dbReference type="InParanoid" id="F4RH95"/>
<dbReference type="KEGG" id="mlr:MELLADRAFT_85039"/>
<dbReference type="eggNOG" id="KOG0381">
    <property type="taxonomic scope" value="Eukaryota"/>
</dbReference>
<name>F4RH95_MELLP</name>
<evidence type="ECO:0000313" key="6">
    <source>
        <dbReference type="EMBL" id="EGG08294.1"/>
    </source>
</evidence>
<feature type="region of interest" description="Disordered" evidence="4">
    <location>
        <begin position="361"/>
        <end position="439"/>
    </location>
</feature>
<dbReference type="PANTHER" id="PTHR46040">
    <property type="entry name" value="HIGH MOBILITY GROUP PROTEIN 2"/>
    <property type="match status" value="1"/>
</dbReference>
<feature type="compositionally biased region" description="Polar residues" evidence="4">
    <location>
        <begin position="181"/>
        <end position="190"/>
    </location>
</feature>
<evidence type="ECO:0000256" key="2">
    <source>
        <dbReference type="ARBA" id="ARBA00023242"/>
    </source>
</evidence>
<feature type="region of interest" description="Disordered" evidence="4">
    <location>
        <begin position="209"/>
        <end position="277"/>
    </location>
</feature>
<proteinExistence type="predicted"/>
<dbReference type="InterPro" id="IPR001660">
    <property type="entry name" value="SAM"/>
</dbReference>
<feature type="compositionally biased region" description="Acidic residues" evidence="4">
    <location>
        <begin position="404"/>
        <end position="427"/>
    </location>
</feature>
<feature type="compositionally biased region" description="Low complexity" evidence="4">
    <location>
        <begin position="59"/>
        <end position="84"/>
    </location>
</feature>